<evidence type="ECO:0000256" key="4">
    <source>
        <dbReference type="ARBA" id="ARBA00023163"/>
    </source>
</evidence>
<accession>A0A543CTJ5</accession>
<dbReference type="InterPro" id="IPR036390">
    <property type="entry name" value="WH_DNA-bd_sf"/>
</dbReference>
<dbReference type="SUPFAM" id="SSF53850">
    <property type="entry name" value="Periplasmic binding protein-like II"/>
    <property type="match status" value="1"/>
</dbReference>
<dbReference type="Pfam" id="PF00126">
    <property type="entry name" value="HTH_1"/>
    <property type="match status" value="1"/>
</dbReference>
<evidence type="ECO:0000256" key="2">
    <source>
        <dbReference type="ARBA" id="ARBA00023015"/>
    </source>
</evidence>
<dbReference type="Gene3D" id="3.40.190.290">
    <property type="match status" value="1"/>
</dbReference>
<comment type="similarity">
    <text evidence="1">Belongs to the LysR transcriptional regulatory family.</text>
</comment>
<keyword evidence="4" id="KW-0804">Transcription</keyword>
<feature type="domain" description="HTH lysR-type" evidence="5">
    <location>
        <begin position="1"/>
        <end position="58"/>
    </location>
</feature>
<keyword evidence="7" id="KW-1185">Reference proteome</keyword>
<dbReference type="Proteomes" id="UP000316096">
    <property type="component" value="Unassembled WGS sequence"/>
</dbReference>
<dbReference type="Pfam" id="PF03466">
    <property type="entry name" value="LysR_substrate"/>
    <property type="match status" value="1"/>
</dbReference>
<comment type="caution">
    <text evidence="6">The sequence shown here is derived from an EMBL/GenBank/DDBJ whole genome shotgun (WGS) entry which is preliminary data.</text>
</comment>
<dbReference type="InterPro" id="IPR036388">
    <property type="entry name" value="WH-like_DNA-bd_sf"/>
</dbReference>
<protein>
    <submittedName>
        <fullName evidence="6">DNA-binding transcriptional LysR family regulator</fullName>
    </submittedName>
</protein>
<dbReference type="Gene3D" id="1.10.10.10">
    <property type="entry name" value="Winged helix-like DNA-binding domain superfamily/Winged helix DNA-binding domain"/>
    <property type="match status" value="1"/>
</dbReference>
<evidence type="ECO:0000256" key="3">
    <source>
        <dbReference type="ARBA" id="ARBA00023125"/>
    </source>
</evidence>
<evidence type="ECO:0000256" key="1">
    <source>
        <dbReference type="ARBA" id="ARBA00009437"/>
    </source>
</evidence>
<dbReference type="GO" id="GO:0003700">
    <property type="term" value="F:DNA-binding transcription factor activity"/>
    <property type="evidence" value="ECO:0007669"/>
    <property type="project" value="InterPro"/>
</dbReference>
<dbReference type="FunFam" id="1.10.10.10:FF:000001">
    <property type="entry name" value="LysR family transcriptional regulator"/>
    <property type="match status" value="1"/>
</dbReference>
<dbReference type="PANTHER" id="PTHR30419:SF31">
    <property type="entry name" value="BLR3139 PROTEIN"/>
    <property type="match status" value="1"/>
</dbReference>
<dbReference type="InterPro" id="IPR050950">
    <property type="entry name" value="HTH-type_LysR_regulators"/>
</dbReference>
<dbReference type="OrthoDB" id="3181812at2"/>
<dbReference type="PRINTS" id="PR00039">
    <property type="entry name" value="HTHLYSR"/>
</dbReference>
<keyword evidence="3 6" id="KW-0238">DNA-binding</keyword>
<dbReference type="GO" id="GO:0005829">
    <property type="term" value="C:cytosol"/>
    <property type="evidence" value="ECO:0007669"/>
    <property type="project" value="TreeGrafter"/>
</dbReference>
<dbReference type="InterPro" id="IPR000847">
    <property type="entry name" value="LysR_HTH_N"/>
</dbReference>
<sequence>MDTRKLEVFLAVAEERSFTKAAERLHTVQSGVSTSVRSLERELGTPLFDRTTQRVDLTDAGRALAPEARRVLTAVREARQAVEGARTGLRGTLELGILFGLTPGDVRESLAAFHERYPLVEIKLIAPGAHGSSSHAERLREGSMDLAVVISVGSLPGINLYPLVSEQVVLACAPGHRLAGASHVGLVEITDESFIDFPLGWGVRSAVDRAFSAAGIQQRHITFEMNDMSTVLDLVRLRLGVAFVPEPITANAGDLRFLPVRPDPVTYEIAIGASRARRLSPVSERFLRIALAR</sequence>
<name>A0A543CTJ5_9ACTN</name>
<evidence type="ECO:0000259" key="5">
    <source>
        <dbReference type="PROSITE" id="PS50931"/>
    </source>
</evidence>
<organism evidence="6 7">
    <name type="scientific">Actinoallomurus bryophytorum</name>
    <dbReference type="NCBI Taxonomy" id="1490222"/>
    <lineage>
        <taxon>Bacteria</taxon>
        <taxon>Bacillati</taxon>
        <taxon>Actinomycetota</taxon>
        <taxon>Actinomycetes</taxon>
        <taxon>Streptosporangiales</taxon>
        <taxon>Thermomonosporaceae</taxon>
        <taxon>Actinoallomurus</taxon>
    </lineage>
</organism>
<evidence type="ECO:0000313" key="6">
    <source>
        <dbReference type="EMBL" id="TQM00425.1"/>
    </source>
</evidence>
<dbReference type="EMBL" id="VFOZ01000001">
    <property type="protein sequence ID" value="TQM00425.1"/>
    <property type="molecule type" value="Genomic_DNA"/>
</dbReference>
<reference evidence="6 7" key="1">
    <citation type="submission" date="2019-06" db="EMBL/GenBank/DDBJ databases">
        <title>Sequencing the genomes of 1000 actinobacteria strains.</title>
        <authorList>
            <person name="Klenk H.-P."/>
        </authorList>
    </citation>
    <scope>NUCLEOTIDE SEQUENCE [LARGE SCALE GENOMIC DNA]</scope>
    <source>
        <strain evidence="6 7">DSM 102200</strain>
    </source>
</reference>
<dbReference type="AlphaFoldDB" id="A0A543CTJ5"/>
<dbReference type="PROSITE" id="PS50931">
    <property type="entry name" value="HTH_LYSR"/>
    <property type="match status" value="1"/>
</dbReference>
<dbReference type="SUPFAM" id="SSF46785">
    <property type="entry name" value="Winged helix' DNA-binding domain"/>
    <property type="match status" value="1"/>
</dbReference>
<evidence type="ECO:0000313" key="7">
    <source>
        <dbReference type="Proteomes" id="UP000316096"/>
    </source>
</evidence>
<dbReference type="InterPro" id="IPR005119">
    <property type="entry name" value="LysR_subst-bd"/>
</dbReference>
<gene>
    <name evidence="6" type="ORF">FB559_6138</name>
</gene>
<keyword evidence="2" id="KW-0805">Transcription regulation</keyword>
<dbReference type="RefSeq" id="WP_141959949.1">
    <property type="nucleotide sequence ID" value="NZ_VFOZ01000001.1"/>
</dbReference>
<dbReference type="GO" id="GO:0003677">
    <property type="term" value="F:DNA binding"/>
    <property type="evidence" value="ECO:0007669"/>
    <property type="project" value="UniProtKB-KW"/>
</dbReference>
<dbReference type="PANTHER" id="PTHR30419">
    <property type="entry name" value="HTH-TYPE TRANSCRIPTIONAL REGULATOR YBHD"/>
    <property type="match status" value="1"/>
</dbReference>
<proteinExistence type="inferred from homology"/>